<reference evidence="1" key="1">
    <citation type="journal article" date="2014" name="Int. J. Syst. Evol. Microbiol.">
        <title>Complete genome sequence of Corynebacterium casei LMG S-19264T (=DSM 44701T), isolated from a smear-ripened cheese.</title>
        <authorList>
            <consortium name="US DOE Joint Genome Institute (JGI-PGF)"/>
            <person name="Walter F."/>
            <person name="Albersmeier A."/>
            <person name="Kalinowski J."/>
            <person name="Ruckert C."/>
        </authorList>
    </citation>
    <scope>NUCLEOTIDE SEQUENCE</scope>
    <source>
        <strain evidence="1">CGMCC 1.15493</strain>
    </source>
</reference>
<reference evidence="1" key="2">
    <citation type="submission" date="2020-09" db="EMBL/GenBank/DDBJ databases">
        <authorList>
            <person name="Sun Q."/>
            <person name="Zhou Y."/>
        </authorList>
    </citation>
    <scope>NUCLEOTIDE SEQUENCE</scope>
    <source>
        <strain evidence="1">CGMCC 1.15493</strain>
    </source>
</reference>
<accession>A0A917DF15</accession>
<name>A0A917DF15_9HYPH</name>
<dbReference type="EMBL" id="BMJJ01000010">
    <property type="protein sequence ID" value="GGD31504.1"/>
    <property type="molecule type" value="Genomic_DNA"/>
</dbReference>
<protein>
    <recommendedName>
        <fullName evidence="3">TIR domain-containing protein</fullName>
    </recommendedName>
</protein>
<sequence>MENAPDKFEYDVAFSFHQSDQGLAQQLNDLLQDRFKTFIYTEQQKFLAGTDGEVTFNAVYGGKARVVVVFYRKEWGLTPFTRIEETAIRKRAFHKGYGFTLFIPTDEPPTAPEWLPPTQLWFGLKTFGLDVAAGVVEHKIQTLGGEPSIESASDRAKRFTRAEKLRRDQSQFLKSDKGYAAATAAYDEFVEALAEGADAIADDAGIRLMMKPVPSYQSMRVFYGLGTVLVIGWEPKYLNEIEDCPVRLEYYSHMPALPGFMPPHSTPRSLRVNYFQYEMLGPDRYGYVDKSNRTKSYSPTDLSSLVLKTYIDIAERNPRD</sequence>
<dbReference type="AlphaFoldDB" id="A0A917DF15"/>
<evidence type="ECO:0008006" key="3">
    <source>
        <dbReference type="Google" id="ProtNLM"/>
    </source>
</evidence>
<evidence type="ECO:0000313" key="2">
    <source>
        <dbReference type="Proteomes" id="UP000613160"/>
    </source>
</evidence>
<gene>
    <name evidence="1" type="ORF">GCM10011335_38170</name>
</gene>
<proteinExistence type="predicted"/>
<dbReference type="RefSeq" id="WP_188853735.1">
    <property type="nucleotide sequence ID" value="NZ_BMJJ01000010.1"/>
</dbReference>
<dbReference type="Proteomes" id="UP000613160">
    <property type="component" value="Unassembled WGS sequence"/>
</dbReference>
<organism evidence="1 2">
    <name type="scientific">Aureimonas glaciei</name>
    <dbReference type="NCBI Taxonomy" id="1776957"/>
    <lineage>
        <taxon>Bacteria</taxon>
        <taxon>Pseudomonadati</taxon>
        <taxon>Pseudomonadota</taxon>
        <taxon>Alphaproteobacteria</taxon>
        <taxon>Hyphomicrobiales</taxon>
        <taxon>Aurantimonadaceae</taxon>
        <taxon>Aureimonas</taxon>
    </lineage>
</organism>
<keyword evidence="2" id="KW-1185">Reference proteome</keyword>
<comment type="caution">
    <text evidence="1">The sequence shown here is derived from an EMBL/GenBank/DDBJ whole genome shotgun (WGS) entry which is preliminary data.</text>
</comment>
<evidence type="ECO:0000313" key="1">
    <source>
        <dbReference type="EMBL" id="GGD31504.1"/>
    </source>
</evidence>